<protein>
    <submittedName>
        <fullName evidence="1">Uncharacterized protein</fullName>
    </submittedName>
</protein>
<organism evidence="1">
    <name type="scientific">Anopheles funestus</name>
    <name type="common">African malaria mosquito</name>
    <dbReference type="NCBI Taxonomy" id="62324"/>
    <lineage>
        <taxon>Eukaryota</taxon>
        <taxon>Metazoa</taxon>
        <taxon>Ecdysozoa</taxon>
        <taxon>Arthropoda</taxon>
        <taxon>Hexapoda</taxon>
        <taxon>Insecta</taxon>
        <taxon>Pterygota</taxon>
        <taxon>Neoptera</taxon>
        <taxon>Endopterygota</taxon>
        <taxon>Diptera</taxon>
        <taxon>Nematocera</taxon>
        <taxon>Culicoidea</taxon>
        <taxon>Culicidae</taxon>
        <taxon>Anophelinae</taxon>
        <taxon>Anopheles</taxon>
    </lineage>
</organism>
<sequence>MDSRSKINRKRKCCFRKLYVMARCHAPPFIPLWKGHLNLTM</sequence>
<evidence type="ECO:0000313" key="1">
    <source>
        <dbReference type="EnsemblMetazoa" id="AFUN014383-PA"/>
    </source>
</evidence>
<name>A0A182S1N8_ANOFN</name>
<dbReference type="EnsemblMetazoa" id="AFUN014383-RA">
    <property type="protein sequence ID" value="AFUN014383-PA"/>
    <property type="gene ID" value="AFUN014383"/>
</dbReference>
<proteinExistence type="predicted"/>
<reference evidence="1" key="1">
    <citation type="submission" date="2020-05" db="UniProtKB">
        <authorList>
            <consortium name="EnsemblMetazoa"/>
        </authorList>
    </citation>
    <scope>IDENTIFICATION</scope>
    <source>
        <strain evidence="1">FUMOZ</strain>
    </source>
</reference>
<accession>A0A182S1N8</accession>
<dbReference type="VEuPathDB" id="VectorBase:AFUN014383"/>
<dbReference type="AlphaFoldDB" id="A0A182S1N8"/>